<keyword evidence="1" id="KW-0472">Membrane</keyword>
<feature type="transmembrane region" description="Helical" evidence="1">
    <location>
        <begin position="20"/>
        <end position="37"/>
    </location>
</feature>
<evidence type="ECO:0008006" key="4">
    <source>
        <dbReference type="Google" id="ProtNLM"/>
    </source>
</evidence>
<evidence type="ECO:0000313" key="2">
    <source>
        <dbReference type="EMBL" id="CAD8156955.1"/>
    </source>
</evidence>
<reference evidence="2" key="1">
    <citation type="submission" date="2021-01" db="EMBL/GenBank/DDBJ databases">
        <authorList>
            <consortium name="Genoscope - CEA"/>
            <person name="William W."/>
        </authorList>
    </citation>
    <scope>NUCLEOTIDE SEQUENCE</scope>
</reference>
<keyword evidence="1" id="KW-1133">Transmembrane helix</keyword>
<comment type="caution">
    <text evidence="2">The sequence shown here is derived from an EMBL/GenBank/DDBJ whole genome shotgun (WGS) entry which is preliminary data.</text>
</comment>
<name>A0A8S1TVZ2_PAROT</name>
<sequence length="115" mass="13775">MHASRNSLKLQEKECRNLVLIPQLFYIIIFFLIHYFLKLKIKVQYINARYCPIFSFTQSMKAYFLKKPKLSYFAPLMNQSIAKYIISSYLLLSRYNQFIFLNKAILISLNDVAFR</sequence>
<keyword evidence="3" id="KW-1185">Reference proteome</keyword>
<protein>
    <recommendedName>
        <fullName evidence="4">Transmembrane protein</fullName>
    </recommendedName>
</protein>
<evidence type="ECO:0000313" key="3">
    <source>
        <dbReference type="Proteomes" id="UP000683925"/>
    </source>
</evidence>
<keyword evidence="1" id="KW-0812">Transmembrane</keyword>
<proteinExistence type="predicted"/>
<accession>A0A8S1TVZ2</accession>
<dbReference type="Proteomes" id="UP000683925">
    <property type="component" value="Unassembled WGS sequence"/>
</dbReference>
<evidence type="ECO:0000256" key="1">
    <source>
        <dbReference type="SAM" id="Phobius"/>
    </source>
</evidence>
<organism evidence="2 3">
    <name type="scientific">Paramecium octaurelia</name>
    <dbReference type="NCBI Taxonomy" id="43137"/>
    <lineage>
        <taxon>Eukaryota</taxon>
        <taxon>Sar</taxon>
        <taxon>Alveolata</taxon>
        <taxon>Ciliophora</taxon>
        <taxon>Intramacronucleata</taxon>
        <taxon>Oligohymenophorea</taxon>
        <taxon>Peniculida</taxon>
        <taxon>Parameciidae</taxon>
        <taxon>Paramecium</taxon>
    </lineage>
</organism>
<dbReference type="AlphaFoldDB" id="A0A8S1TVZ2"/>
<dbReference type="EMBL" id="CAJJDP010000033">
    <property type="protein sequence ID" value="CAD8156955.1"/>
    <property type="molecule type" value="Genomic_DNA"/>
</dbReference>
<gene>
    <name evidence="2" type="ORF">POCTA_138.1.T0330060</name>
</gene>